<keyword evidence="2" id="KW-0805">Transcription regulation</keyword>
<dbReference type="Proteomes" id="UP001500542">
    <property type="component" value="Unassembled WGS sequence"/>
</dbReference>
<dbReference type="RefSeq" id="WP_343978862.1">
    <property type="nucleotide sequence ID" value="NZ_BAAAHK010000017.1"/>
</dbReference>
<feature type="domain" description="RNA polymerase sigma-70 region 2" evidence="6">
    <location>
        <begin position="18"/>
        <end position="82"/>
    </location>
</feature>
<feature type="domain" description="RNA polymerase sigma factor 70 region 4 type 2" evidence="7">
    <location>
        <begin position="119"/>
        <end position="166"/>
    </location>
</feature>
<comment type="caution">
    <text evidence="8">The sequence shown here is derived from an EMBL/GenBank/DDBJ whole genome shotgun (WGS) entry which is preliminary data.</text>
</comment>
<dbReference type="InterPro" id="IPR013249">
    <property type="entry name" value="RNA_pol_sigma70_r4_t2"/>
</dbReference>
<keyword evidence="3" id="KW-0731">Sigma factor</keyword>
<evidence type="ECO:0000256" key="2">
    <source>
        <dbReference type="ARBA" id="ARBA00023015"/>
    </source>
</evidence>
<dbReference type="InterPro" id="IPR013324">
    <property type="entry name" value="RNA_pol_sigma_r3/r4-like"/>
</dbReference>
<name>A0ABN1RES6_9ACTN</name>
<evidence type="ECO:0000259" key="6">
    <source>
        <dbReference type="Pfam" id="PF04542"/>
    </source>
</evidence>
<dbReference type="SUPFAM" id="SSF88946">
    <property type="entry name" value="Sigma2 domain of RNA polymerase sigma factors"/>
    <property type="match status" value="1"/>
</dbReference>
<evidence type="ECO:0000256" key="5">
    <source>
        <dbReference type="SAM" id="MobiDB-lite"/>
    </source>
</evidence>
<dbReference type="PANTHER" id="PTHR30173:SF36">
    <property type="entry name" value="ECF RNA POLYMERASE SIGMA FACTOR SIGJ"/>
    <property type="match status" value="1"/>
</dbReference>
<dbReference type="Pfam" id="PF04542">
    <property type="entry name" value="Sigma70_r2"/>
    <property type="match status" value="1"/>
</dbReference>
<dbReference type="InterPro" id="IPR036388">
    <property type="entry name" value="WH-like_DNA-bd_sf"/>
</dbReference>
<reference evidence="8 9" key="1">
    <citation type="journal article" date="2019" name="Int. J. Syst. Evol. Microbiol.">
        <title>The Global Catalogue of Microorganisms (GCM) 10K type strain sequencing project: providing services to taxonomists for standard genome sequencing and annotation.</title>
        <authorList>
            <consortium name="The Broad Institute Genomics Platform"/>
            <consortium name="The Broad Institute Genome Sequencing Center for Infectious Disease"/>
            <person name="Wu L."/>
            <person name="Ma J."/>
        </authorList>
    </citation>
    <scope>NUCLEOTIDE SEQUENCE [LARGE SCALE GENOMIC DNA]</scope>
    <source>
        <strain evidence="8 9">JCM 10977</strain>
    </source>
</reference>
<dbReference type="Gene3D" id="1.10.1740.10">
    <property type="match status" value="1"/>
</dbReference>
<organism evidence="8 9">
    <name type="scientific">Kribbella koreensis</name>
    <dbReference type="NCBI Taxonomy" id="57909"/>
    <lineage>
        <taxon>Bacteria</taxon>
        <taxon>Bacillati</taxon>
        <taxon>Actinomycetota</taxon>
        <taxon>Actinomycetes</taxon>
        <taxon>Propionibacteriales</taxon>
        <taxon>Kribbellaceae</taxon>
        <taxon>Kribbella</taxon>
    </lineage>
</organism>
<dbReference type="EMBL" id="BAAAHK010000017">
    <property type="protein sequence ID" value="GAA0955871.1"/>
    <property type="molecule type" value="Genomic_DNA"/>
</dbReference>
<dbReference type="Gene3D" id="1.10.10.10">
    <property type="entry name" value="Winged helix-like DNA-binding domain superfamily/Winged helix DNA-binding domain"/>
    <property type="match status" value="1"/>
</dbReference>
<protein>
    <recommendedName>
        <fullName evidence="10">RNA polymerase sigma factor (Sigma-70 family)</fullName>
    </recommendedName>
</protein>
<keyword evidence="9" id="KW-1185">Reference proteome</keyword>
<proteinExistence type="inferred from homology"/>
<accession>A0ABN1RES6</accession>
<dbReference type="InterPro" id="IPR007627">
    <property type="entry name" value="RNA_pol_sigma70_r2"/>
</dbReference>
<evidence type="ECO:0000256" key="4">
    <source>
        <dbReference type="ARBA" id="ARBA00023163"/>
    </source>
</evidence>
<dbReference type="InterPro" id="IPR052704">
    <property type="entry name" value="ECF_Sigma-70_Domain"/>
</dbReference>
<sequence length="208" mass="23269">MNLDRAEQSWDDEAVAIFVRVRPRLLAIAHRYLPGTNEAEDIVQETWLRWQHTDRTAVLDPQALLATMTTRLAINVTQSARRRRESPRPSLASEQADPGNDPATSAEHRDALGQAVLIILECLTPRERAAFVLREAFDYPYPELSEFLHLGAANTRQLVCRSRQRIGAGRRTTVSTAAQERFLQGFLNAARAGDLDDLEELLAADLAA</sequence>
<comment type="similarity">
    <text evidence="1">Belongs to the sigma-70 factor family. ECF subfamily.</text>
</comment>
<keyword evidence="4" id="KW-0804">Transcription</keyword>
<evidence type="ECO:0000259" key="7">
    <source>
        <dbReference type="Pfam" id="PF08281"/>
    </source>
</evidence>
<dbReference type="SUPFAM" id="SSF88659">
    <property type="entry name" value="Sigma3 and sigma4 domains of RNA polymerase sigma factors"/>
    <property type="match status" value="1"/>
</dbReference>
<feature type="region of interest" description="Disordered" evidence="5">
    <location>
        <begin position="76"/>
        <end position="107"/>
    </location>
</feature>
<dbReference type="Pfam" id="PF08281">
    <property type="entry name" value="Sigma70_r4_2"/>
    <property type="match status" value="1"/>
</dbReference>
<gene>
    <name evidence="8" type="ORF">GCM10009554_64400</name>
</gene>
<evidence type="ECO:0000313" key="9">
    <source>
        <dbReference type="Proteomes" id="UP001500542"/>
    </source>
</evidence>
<evidence type="ECO:0000256" key="3">
    <source>
        <dbReference type="ARBA" id="ARBA00023082"/>
    </source>
</evidence>
<evidence type="ECO:0000313" key="8">
    <source>
        <dbReference type="EMBL" id="GAA0955871.1"/>
    </source>
</evidence>
<evidence type="ECO:0000256" key="1">
    <source>
        <dbReference type="ARBA" id="ARBA00010641"/>
    </source>
</evidence>
<dbReference type="InterPro" id="IPR013325">
    <property type="entry name" value="RNA_pol_sigma_r2"/>
</dbReference>
<evidence type="ECO:0008006" key="10">
    <source>
        <dbReference type="Google" id="ProtNLM"/>
    </source>
</evidence>
<dbReference type="PANTHER" id="PTHR30173">
    <property type="entry name" value="SIGMA 19 FACTOR"/>
    <property type="match status" value="1"/>
</dbReference>